<organism evidence="2 3">
    <name type="scientific">Xenorhabdus cabanillasii JM26</name>
    <dbReference type="NCBI Taxonomy" id="1427517"/>
    <lineage>
        <taxon>Bacteria</taxon>
        <taxon>Pseudomonadati</taxon>
        <taxon>Pseudomonadota</taxon>
        <taxon>Gammaproteobacteria</taxon>
        <taxon>Enterobacterales</taxon>
        <taxon>Morganellaceae</taxon>
        <taxon>Xenorhabdus</taxon>
    </lineage>
</organism>
<feature type="region of interest" description="Disordered" evidence="1">
    <location>
        <begin position="1"/>
        <end position="24"/>
    </location>
</feature>
<dbReference type="Proteomes" id="UP000019197">
    <property type="component" value="Unassembled WGS sequence"/>
</dbReference>
<name>W1IT17_9GAMM</name>
<evidence type="ECO:0000313" key="3">
    <source>
        <dbReference type="Proteomes" id="UP000019197"/>
    </source>
</evidence>
<sequence>MRAGTNPTGKDSETTKQQESMPFKRCRYLRKGKLSLRKGKC</sequence>
<evidence type="ECO:0000313" key="2">
    <source>
        <dbReference type="EMBL" id="CDL80370.1"/>
    </source>
</evidence>
<dbReference type="EMBL" id="CBXE010000055">
    <property type="protein sequence ID" value="CDL80370.1"/>
    <property type="molecule type" value="Genomic_DNA"/>
</dbReference>
<dbReference type="AlphaFoldDB" id="W1IT17"/>
<protein>
    <submittedName>
        <fullName evidence="2">Uncharacterized protein</fullName>
    </submittedName>
</protein>
<proteinExistence type="predicted"/>
<evidence type="ECO:0000256" key="1">
    <source>
        <dbReference type="SAM" id="MobiDB-lite"/>
    </source>
</evidence>
<accession>W1IT17</accession>
<reference evidence="2 3" key="1">
    <citation type="submission" date="2013-11" db="EMBL/GenBank/DDBJ databases">
        <title>Draft genome sequence and annotation of the entomopathogenic bacterium, Xenorhabdus cabanillasi strain JM26.</title>
        <authorList>
            <person name="Gualtieri M."/>
            <person name="Ogier J.C."/>
            <person name="Pages S."/>
            <person name="Givaudan A."/>
            <person name="Gaudriault S."/>
        </authorList>
    </citation>
    <scope>NUCLEOTIDE SEQUENCE [LARGE SCALE GENOMIC DNA]</scope>
    <source>
        <strain evidence="2 3">JM26</strain>
    </source>
</reference>
<comment type="caution">
    <text evidence="2">The sequence shown here is derived from an EMBL/GenBank/DDBJ whole genome shotgun (WGS) entry which is preliminary data.</text>
</comment>
<gene>
    <name evidence="2" type="ORF">XCR1_1480003</name>
</gene>